<name>A0AAE0M228_9PEZI</name>
<dbReference type="EMBL" id="JAUEDM010000006">
    <property type="protein sequence ID" value="KAK3315169.1"/>
    <property type="molecule type" value="Genomic_DNA"/>
</dbReference>
<reference evidence="3" key="2">
    <citation type="submission" date="2023-06" db="EMBL/GenBank/DDBJ databases">
        <authorList>
            <consortium name="Lawrence Berkeley National Laboratory"/>
            <person name="Haridas S."/>
            <person name="Hensen N."/>
            <person name="Bonometti L."/>
            <person name="Westerberg I."/>
            <person name="Brannstrom I.O."/>
            <person name="Guillou S."/>
            <person name="Cros-Aarteil S."/>
            <person name="Calhoun S."/>
            <person name="Kuo A."/>
            <person name="Mondo S."/>
            <person name="Pangilinan J."/>
            <person name="Riley R."/>
            <person name="Labutti K."/>
            <person name="Andreopoulos B."/>
            <person name="Lipzen A."/>
            <person name="Chen C."/>
            <person name="Yanf M."/>
            <person name="Daum C."/>
            <person name="Ng V."/>
            <person name="Clum A."/>
            <person name="Steindorff A."/>
            <person name="Ohm R."/>
            <person name="Martin F."/>
            <person name="Silar P."/>
            <person name="Natvig D."/>
            <person name="Lalanne C."/>
            <person name="Gautier V."/>
            <person name="Ament-Velasquez S.L."/>
            <person name="Kruys A."/>
            <person name="Hutchinson M.I."/>
            <person name="Powell A.J."/>
            <person name="Barry K."/>
            <person name="Miller A.N."/>
            <person name="Grigoriev I.V."/>
            <person name="Debuchy R."/>
            <person name="Gladieux P."/>
            <person name="Thoren M.H."/>
            <person name="Johannesson H."/>
        </authorList>
    </citation>
    <scope>NUCLEOTIDE SEQUENCE</scope>
    <source>
        <strain evidence="3">CBS 118394</strain>
    </source>
</reference>
<keyword evidence="4" id="KW-1185">Reference proteome</keyword>
<feature type="compositionally biased region" description="Basic and acidic residues" evidence="1">
    <location>
        <begin position="82"/>
        <end position="95"/>
    </location>
</feature>
<evidence type="ECO:0000313" key="3">
    <source>
        <dbReference type="EMBL" id="KAK3315169.1"/>
    </source>
</evidence>
<reference evidence="3" key="1">
    <citation type="journal article" date="2023" name="Mol. Phylogenet. Evol.">
        <title>Genome-scale phylogeny and comparative genomics of the fungal order Sordariales.</title>
        <authorList>
            <person name="Hensen N."/>
            <person name="Bonometti L."/>
            <person name="Westerberg I."/>
            <person name="Brannstrom I.O."/>
            <person name="Guillou S."/>
            <person name="Cros-Aarteil S."/>
            <person name="Calhoun S."/>
            <person name="Haridas S."/>
            <person name="Kuo A."/>
            <person name="Mondo S."/>
            <person name="Pangilinan J."/>
            <person name="Riley R."/>
            <person name="LaButti K."/>
            <person name="Andreopoulos B."/>
            <person name="Lipzen A."/>
            <person name="Chen C."/>
            <person name="Yan M."/>
            <person name="Daum C."/>
            <person name="Ng V."/>
            <person name="Clum A."/>
            <person name="Steindorff A."/>
            <person name="Ohm R.A."/>
            <person name="Martin F."/>
            <person name="Silar P."/>
            <person name="Natvig D.O."/>
            <person name="Lalanne C."/>
            <person name="Gautier V."/>
            <person name="Ament-Velasquez S.L."/>
            <person name="Kruys A."/>
            <person name="Hutchinson M.I."/>
            <person name="Powell A.J."/>
            <person name="Barry K."/>
            <person name="Miller A.N."/>
            <person name="Grigoriev I.V."/>
            <person name="Debuchy R."/>
            <person name="Gladieux P."/>
            <person name="Hiltunen Thoren M."/>
            <person name="Johannesson H."/>
        </authorList>
    </citation>
    <scope>NUCLEOTIDE SEQUENCE</scope>
    <source>
        <strain evidence="3">CBS 118394</strain>
    </source>
</reference>
<comment type="caution">
    <text evidence="3">The sequence shown here is derived from an EMBL/GenBank/DDBJ whole genome shotgun (WGS) entry which is preliminary data.</text>
</comment>
<gene>
    <name evidence="3" type="ORF">B0H66DRAFT_335795</name>
</gene>
<accession>A0AAE0M228</accession>
<evidence type="ECO:0000256" key="1">
    <source>
        <dbReference type="SAM" id="MobiDB-lite"/>
    </source>
</evidence>
<dbReference type="Proteomes" id="UP001283341">
    <property type="component" value="Unassembled WGS sequence"/>
</dbReference>
<sequence>MPSSSSKGEAKTAENSQFVFLLTCVKFSAFGKVDFDCVAKELGIVSRQAAAKRYERLLKAHDIPMPPTGRPANPGSKQAKKRVAERGLLRKERAAAKKVKREQEQDAADDDEEQQLSDDYVKVQHENDDYVKIESDDERGGPKVKAENPLADGKSLRIPRTYSRGSNMCRPREWDYHIKTDYDDE</sequence>
<evidence type="ECO:0000259" key="2">
    <source>
        <dbReference type="Pfam" id="PF22980"/>
    </source>
</evidence>
<feature type="domain" description="Myb-like DNA-binding" evidence="2">
    <location>
        <begin position="16"/>
        <end position="62"/>
    </location>
</feature>
<feature type="compositionally biased region" description="Basic and acidic residues" evidence="1">
    <location>
        <begin position="119"/>
        <end position="146"/>
    </location>
</feature>
<organism evidence="3 4">
    <name type="scientific">Apodospora peruviana</name>
    <dbReference type="NCBI Taxonomy" id="516989"/>
    <lineage>
        <taxon>Eukaryota</taxon>
        <taxon>Fungi</taxon>
        <taxon>Dikarya</taxon>
        <taxon>Ascomycota</taxon>
        <taxon>Pezizomycotina</taxon>
        <taxon>Sordariomycetes</taxon>
        <taxon>Sordariomycetidae</taxon>
        <taxon>Sordariales</taxon>
        <taxon>Lasiosphaeriaceae</taxon>
        <taxon>Apodospora</taxon>
    </lineage>
</organism>
<proteinExistence type="predicted"/>
<dbReference type="AlphaFoldDB" id="A0AAE0M228"/>
<feature type="compositionally biased region" description="Acidic residues" evidence="1">
    <location>
        <begin position="105"/>
        <end position="116"/>
    </location>
</feature>
<dbReference type="Pfam" id="PF22980">
    <property type="entry name" value="Myb_DNA-bind_8"/>
    <property type="match status" value="1"/>
</dbReference>
<evidence type="ECO:0000313" key="4">
    <source>
        <dbReference type="Proteomes" id="UP001283341"/>
    </source>
</evidence>
<feature type="region of interest" description="Disordered" evidence="1">
    <location>
        <begin position="60"/>
        <end position="168"/>
    </location>
</feature>
<dbReference type="InterPro" id="IPR054505">
    <property type="entry name" value="Myb_DNA-bind_8"/>
</dbReference>
<protein>
    <recommendedName>
        <fullName evidence="2">Myb-like DNA-binding domain-containing protein</fullName>
    </recommendedName>
</protein>